<evidence type="ECO:0000313" key="2">
    <source>
        <dbReference type="Proteomes" id="UP000027182"/>
    </source>
</evidence>
<dbReference type="PANTHER" id="PTHR40086:SF1">
    <property type="entry name" value="CELL CYCLE REGULATOR CCRZ"/>
    <property type="match status" value="1"/>
</dbReference>
<dbReference type="Pfam" id="PF01633">
    <property type="entry name" value="Choline_kinase"/>
    <property type="match status" value="1"/>
</dbReference>
<dbReference type="AlphaFoldDB" id="A0A059XZM9"/>
<dbReference type="PATRIC" id="fig|1316930.3.peg.528"/>
<name>A0A059XZM9_MYCBV</name>
<dbReference type="SUPFAM" id="SSF56112">
    <property type="entry name" value="Protein kinase-like (PK-like)"/>
    <property type="match status" value="1"/>
</dbReference>
<evidence type="ECO:0000313" key="1">
    <source>
        <dbReference type="EMBL" id="AIA34094.1"/>
    </source>
</evidence>
<dbReference type="EMBL" id="CP005933">
    <property type="protein sequence ID" value="AIA34094.1"/>
    <property type="molecule type" value="Genomic_DNA"/>
</dbReference>
<organism evidence="1 2">
    <name type="scientific">Mycoplasmopsis bovis CQ-W70</name>
    <dbReference type="NCBI Taxonomy" id="1316930"/>
    <lineage>
        <taxon>Bacteria</taxon>
        <taxon>Bacillati</taxon>
        <taxon>Mycoplasmatota</taxon>
        <taxon>Mycoplasmoidales</taxon>
        <taxon>Metamycoplasmataceae</taxon>
        <taxon>Mycoplasmopsis</taxon>
    </lineage>
</organism>
<dbReference type="PANTHER" id="PTHR40086">
    <property type="entry name" value="PHOSPHOTRANSFERASE YTMP-RELATED"/>
    <property type="match status" value="1"/>
</dbReference>
<reference evidence="1 2" key="1">
    <citation type="submission" date="2013-04" db="EMBL/GenBank/DDBJ databases">
        <authorList>
            <person name="Lin L."/>
            <person name="Zeng Z."/>
            <person name="Xie J."/>
            <person name="Luo L."/>
            <person name="Yang Z."/>
            <person name="Liang W."/>
            <person name="Lin H."/>
            <person name="Dong C."/>
            <person name="Sun Y."/>
        </authorList>
    </citation>
    <scope>NUCLEOTIDE SEQUENCE [LARGE SCALE GENOMIC DNA]</scope>
    <source>
        <strain evidence="1 2">CQ-W70</strain>
    </source>
</reference>
<dbReference type="Gene3D" id="3.90.1200.10">
    <property type="match status" value="1"/>
</dbReference>
<dbReference type="HOGENOM" id="CLU_1123571_0_0_14"/>
<gene>
    <name evidence="1" type="ORF">K668_02580</name>
</gene>
<dbReference type="InterPro" id="IPR011009">
    <property type="entry name" value="Kinase-like_dom_sf"/>
</dbReference>
<dbReference type="KEGG" id="mbq:K668_02580"/>
<proteinExistence type="predicted"/>
<sequence length="252" mass="30262">MDYQASFKEKQFINKGHTNISYLLNGNFVQEKIYTGFNHKIDYKILSIFDFVPKLINNDEMKVEWEFIKGDEPKLSNENLIKIAKYLYTIHHSKLKFPPSNHADRVKKYRKILSEKNVNIKALNDFYRNVNKTLSNMRTDIPCHNDLWTSNLVLQDETEKLYICDWEYATMGDPLFELAYFIESANLSKEQEKVFLDAYGEYDELFLIRHKMLVNYLVILWVYSQDEKPFSTEMYEKRLYKYDKELNQLRGF</sequence>
<dbReference type="Proteomes" id="UP000027182">
    <property type="component" value="Chromosome"/>
</dbReference>
<dbReference type="RefSeq" id="WP_013954886.1">
    <property type="nucleotide sequence ID" value="NZ_CP005933.1"/>
</dbReference>
<accession>A0A059XZM9</accession>
<protein>
    <submittedName>
        <fullName evidence="1">PTS,lichenan-specific IIA component LicA</fullName>
    </submittedName>
</protein>
<dbReference type="InterPro" id="IPR052077">
    <property type="entry name" value="CcrZ_PhaseVar_Mediator"/>
</dbReference>